<sequence length="95" mass="10091">MVQGPFLELKTQSLPLDGALTLLMATGGPCPSERSSGLQTEESIKADWRAAHPRGEPSPSLDPGPARGRVTEPSPDPRAGHGSQSHPSRRGYHEV</sequence>
<feature type="compositionally biased region" description="Basic and acidic residues" evidence="1">
    <location>
        <begin position="42"/>
        <end position="55"/>
    </location>
</feature>
<dbReference type="AlphaFoldDB" id="A0AAV7R2W6"/>
<comment type="caution">
    <text evidence="2">The sequence shown here is derived from an EMBL/GenBank/DDBJ whole genome shotgun (WGS) entry which is preliminary data.</text>
</comment>
<evidence type="ECO:0000256" key="1">
    <source>
        <dbReference type="SAM" id="MobiDB-lite"/>
    </source>
</evidence>
<accession>A0AAV7R2W6</accession>
<protein>
    <submittedName>
        <fullName evidence="2">Uncharacterized protein</fullName>
    </submittedName>
</protein>
<dbReference type="Proteomes" id="UP001066276">
    <property type="component" value="Chromosome 6"/>
</dbReference>
<evidence type="ECO:0000313" key="3">
    <source>
        <dbReference type="Proteomes" id="UP001066276"/>
    </source>
</evidence>
<feature type="region of interest" description="Disordered" evidence="1">
    <location>
        <begin position="27"/>
        <end position="95"/>
    </location>
</feature>
<gene>
    <name evidence="2" type="ORF">NDU88_013350</name>
</gene>
<name>A0AAV7R2W6_PLEWA</name>
<dbReference type="EMBL" id="JANPWB010000010">
    <property type="protein sequence ID" value="KAJ1147104.1"/>
    <property type="molecule type" value="Genomic_DNA"/>
</dbReference>
<proteinExistence type="predicted"/>
<reference evidence="2" key="1">
    <citation type="journal article" date="2022" name="bioRxiv">
        <title>Sequencing and chromosome-scale assembly of the giantPleurodeles waltlgenome.</title>
        <authorList>
            <person name="Brown T."/>
            <person name="Elewa A."/>
            <person name="Iarovenko S."/>
            <person name="Subramanian E."/>
            <person name="Araus A.J."/>
            <person name="Petzold A."/>
            <person name="Susuki M."/>
            <person name="Suzuki K.-i.T."/>
            <person name="Hayashi T."/>
            <person name="Toyoda A."/>
            <person name="Oliveira C."/>
            <person name="Osipova E."/>
            <person name="Leigh N.D."/>
            <person name="Simon A."/>
            <person name="Yun M.H."/>
        </authorList>
    </citation>
    <scope>NUCLEOTIDE SEQUENCE</scope>
    <source>
        <strain evidence="2">20211129_DDA</strain>
        <tissue evidence="2">Liver</tissue>
    </source>
</reference>
<evidence type="ECO:0000313" key="2">
    <source>
        <dbReference type="EMBL" id="KAJ1147104.1"/>
    </source>
</evidence>
<organism evidence="2 3">
    <name type="scientific">Pleurodeles waltl</name>
    <name type="common">Iberian ribbed newt</name>
    <dbReference type="NCBI Taxonomy" id="8319"/>
    <lineage>
        <taxon>Eukaryota</taxon>
        <taxon>Metazoa</taxon>
        <taxon>Chordata</taxon>
        <taxon>Craniata</taxon>
        <taxon>Vertebrata</taxon>
        <taxon>Euteleostomi</taxon>
        <taxon>Amphibia</taxon>
        <taxon>Batrachia</taxon>
        <taxon>Caudata</taxon>
        <taxon>Salamandroidea</taxon>
        <taxon>Salamandridae</taxon>
        <taxon>Pleurodelinae</taxon>
        <taxon>Pleurodeles</taxon>
    </lineage>
</organism>
<keyword evidence="3" id="KW-1185">Reference proteome</keyword>